<name>A0A8T3DGZ5_9TELE</name>
<keyword evidence="6" id="KW-0968">Cytoplasmic vesicle</keyword>
<keyword evidence="3" id="KW-0813">Transport</keyword>
<dbReference type="SUPFAM" id="SSF48371">
    <property type="entry name" value="ARM repeat"/>
    <property type="match status" value="2"/>
</dbReference>
<protein>
    <recommendedName>
        <fullName evidence="7">HEAT repeat-containing protein 5B</fullName>
    </recommendedName>
</protein>
<dbReference type="InterPro" id="IPR016024">
    <property type="entry name" value="ARM-type_fold"/>
</dbReference>
<evidence type="ECO:0000256" key="5">
    <source>
        <dbReference type="ARBA" id="ARBA00022927"/>
    </source>
</evidence>
<dbReference type="GO" id="GO:0030139">
    <property type="term" value="C:endocytic vesicle"/>
    <property type="evidence" value="ECO:0007669"/>
    <property type="project" value="TreeGrafter"/>
</dbReference>
<dbReference type="GO" id="GO:0015031">
    <property type="term" value="P:protein transport"/>
    <property type="evidence" value="ECO:0007669"/>
    <property type="project" value="UniProtKB-KW"/>
</dbReference>
<dbReference type="FunFam" id="1.25.10.10:FF:000202">
    <property type="entry name" value="HEAT repeat-containing protein 5B isoform X1"/>
    <property type="match status" value="1"/>
</dbReference>
<dbReference type="OrthoDB" id="192608at2759"/>
<dbReference type="GO" id="GO:0005829">
    <property type="term" value="C:cytosol"/>
    <property type="evidence" value="ECO:0007669"/>
    <property type="project" value="GOC"/>
</dbReference>
<evidence type="ECO:0000256" key="6">
    <source>
        <dbReference type="ARBA" id="ARBA00023329"/>
    </source>
</evidence>
<dbReference type="FunFam" id="1.25.10.10:FF:000262">
    <property type="entry name" value="HEAT repeat-containing protein 5B"/>
    <property type="match status" value="1"/>
</dbReference>
<dbReference type="Pfam" id="PF25468">
    <property type="entry name" value="HEAT_HEATR5A"/>
    <property type="match status" value="1"/>
</dbReference>
<dbReference type="Pfam" id="PF20210">
    <property type="entry name" value="Laa1_Sip1_HTR5"/>
    <property type="match status" value="1"/>
</dbReference>
<dbReference type="GO" id="GO:0042147">
    <property type="term" value="P:retrograde transport, endosome to Golgi"/>
    <property type="evidence" value="ECO:0007669"/>
    <property type="project" value="TreeGrafter"/>
</dbReference>
<evidence type="ECO:0000256" key="4">
    <source>
        <dbReference type="ARBA" id="ARBA00022737"/>
    </source>
</evidence>
<dbReference type="InterPro" id="IPR011989">
    <property type="entry name" value="ARM-like"/>
</dbReference>
<dbReference type="GO" id="GO:0006897">
    <property type="term" value="P:endocytosis"/>
    <property type="evidence" value="ECO:0007669"/>
    <property type="project" value="TreeGrafter"/>
</dbReference>
<keyword evidence="10" id="KW-1185">Reference proteome</keyword>
<dbReference type="InterPro" id="IPR046837">
    <property type="entry name" value="Laa1/Sip1/HEATR5-like_HEAT"/>
</dbReference>
<dbReference type="InterPro" id="IPR040108">
    <property type="entry name" value="Laa1/Sip1/HEATR5"/>
</dbReference>
<comment type="caution">
    <text evidence="9">The sequence shown here is derived from an EMBL/GenBank/DDBJ whole genome shotgun (WGS) entry which is preliminary data.</text>
</comment>
<feature type="region of interest" description="Disordered" evidence="8">
    <location>
        <begin position="1439"/>
        <end position="1461"/>
    </location>
</feature>
<keyword evidence="5" id="KW-0653">Protein transport</keyword>
<evidence type="ECO:0000313" key="10">
    <source>
        <dbReference type="Proteomes" id="UP000829720"/>
    </source>
</evidence>
<organism evidence="9 10">
    <name type="scientific">Albula goreensis</name>
    <dbReference type="NCBI Taxonomy" id="1534307"/>
    <lineage>
        <taxon>Eukaryota</taxon>
        <taxon>Metazoa</taxon>
        <taxon>Chordata</taxon>
        <taxon>Craniata</taxon>
        <taxon>Vertebrata</taxon>
        <taxon>Euteleostomi</taxon>
        <taxon>Actinopterygii</taxon>
        <taxon>Neopterygii</taxon>
        <taxon>Teleostei</taxon>
        <taxon>Albuliformes</taxon>
        <taxon>Albulidae</taxon>
        <taxon>Albula</taxon>
    </lineage>
</organism>
<comment type="subcellular location">
    <subcellularLocation>
        <location evidence="1">Cytoplasmic vesicle</location>
        <location evidence="1">Clathrin-coated vesicle</location>
    </subcellularLocation>
</comment>
<dbReference type="Gene3D" id="1.25.10.10">
    <property type="entry name" value="Leucine-rich Repeat Variant"/>
    <property type="match status" value="2"/>
</dbReference>
<evidence type="ECO:0000256" key="3">
    <source>
        <dbReference type="ARBA" id="ARBA00022448"/>
    </source>
</evidence>
<dbReference type="FunFam" id="1.25.10.10:FF:000203">
    <property type="entry name" value="HEAT repeat containing 5B"/>
    <property type="match status" value="1"/>
</dbReference>
<dbReference type="Proteomes" id="UP000829720">
    <property type="component" value="Unassembled WGS sequence"/>
</dbReference>
<dbReference type="PANTHER" id="PTHR21663">
    <property type="entry name" value="HYPOTHETICAL HEAT DOMAIN-CONTAINING"/>
    <property type="match status" value="1"/>
</dbReference>
<evidence type="ECO:0000256" key="7">
    <source>
        <dbReference type="ARBA" id="ARBA00070809"/>
    </source>
</evidence>
<evidence type="ECO:0000256" key="8">
    <source>
        <dbReference type="SAM" id="MobiDB-lite"/>
    </source>
</evidence>
<dbReference type="PANTHER" id="PTHR21663:SF2">
    <property type="entry name" value="HEAT REPEAT-CONTAINING PROTEIN 5B"/>
    <property type="match status" value="1"/>
</dbReference>
<dbReference type="EMBL" id="JAERUA010000010">
    <property type="protein sequence ID" value="KAI1894697.1"/>
    <property type="molecule type" value="Genomic_DNA"/>
</dbReference>
<evidence type="ECO:0000313" key="9">
    <source>
        <dbReference type="EMBL" id="KAI1894697.1"/>
    </source>
</evidence>
<comment type="similarity">
    <text evidence="2">Belongs to the HEATR5 family.</text>
</comment>
<dbReference type="GO" id="GO:0030136">
    <property type="term" value="C:clathrin-coated vesicle"/>
    <property type="evidence" value="ECO:0007669"/>
    <property type="project" value="UniProtKB-SubCell"/>
</dbReference>
<accession>A0A8T3DGZ5</accession>
<proteinExistence type="inferred from homology"/>
<evidence type="ECO:0000256" key="2">
    <source>
        <dbReference type="ARBA" id="ARBA00008304"/>
    </source>
</evidence>
<dbReference type="GO" id="GO:0005794">
    <property type="term" value="C:Golgi apparatus"/>
    <property type="evidence" value="ECO:0007669"/>
    <property type="project" value="TreeGrafter"/>
</dbReference>
<keyword evidence="4" id="KW-0677">Repeat</keyword>
<reference evidence="9" key="1">
    <citation type="submission" date="2021-01" db="EMBL/GenBank/DDBJ databases">
        <authorList>
            <person name="Zahm M."/>
            <person name="Roques C."/>
            <person name="Cabau C."/>
            <person name="Klopp C."/>
            <person name="Donnadieu C."/>
            <person name="Jouanno E."/>
            <person name="Lampietro C."/>
            <person name="Louis A."/>
            <person name="Herpin A."/>
            <person name="Echchiki A."/>
            <person name="Berthelot C."/>
            <person name="Parey E."/>
            <person name="Roest-Crollius H."/>
            <person name="Braasch I."/>
            <person name="Postlethwait J."/>
            <person name="Bobe J."/>
            <person name="Montfort J."/>
            <person name="Bouchez O."/>
            <person name="Begum T."/>
            <person name="Mejri S."/>
            <person name="Adams A."/>
            <person name="Chen W.-J."/>
            <person name="Guiguen Y."/>
        </authorList>
    </citation>
    <scope>NUCLEOTIDE SEQUENCE</scope>
    <source>
        <tissue evidence="9">Blood</tissue>
    </source>
</reference>
<evidence type="ECO:0000256" key="1">
    <source>
        <dbReference type="ARBA" id="ARBA00004132"/>
    </source>
</evidence>
<gene>
    <name evidence="9" type="ORF">AGOR_G00118420</name>
</gene>
<dbReference type="GO" id="GO:0016020">
    <property type="term" value="C:membrane"/>
    <property type="evidence" value="ECO:0007669"/>
    <property type="project" value="TreeGrafter"/>
</dbReference>
<sequence>MELAHSLLLNEDALAQITEAKRPVFIFEWLRFLDKVLVAANKLDVKEKQRKLVEQLTGLISSAPGPPTRKLLAKNLATLYSIGDTFTVFQTLDKCNDIIKSKDDTPAYLPTKLAAVACVGAFYEKMGRMLGSSFPETINNLLKALKSAESQGRGEILLSLQKVLSGLGGAAASCHRDIYKNARSLLTDRSMAVRCAVAKCLLELQNEAVFMWTTELENVATLCFKALEGSNYGVRVAVSKLLGTVMATALMPKQAAVMRQNVKKATLEEVLELMATGFLRGGSGFLKSGGEMLKGGGSVSREVRVGVTQAYVVFVTTLGGQWLERNFATFLSHVLDLVSHPRATQTHVEAVYSRRCVSFMLRATLGGLLGEKAQIAAGKEICQAIAKQMRAVGKEVVDGGEISRFRALQKAVVNDTSSENKAGAADVSASQHVMVCALKELGSLVQSLSATASPLIQEPSIGLLETVTSVLLHPSMAARLAAAWCLRCVAVALPYQLTPLLDRCAERINNLKTSPEAVSGYSFAMAALLGGVHQCPLGIPHSKGKMVVSIAEDLLRTAAQNSRLSLQRTQAGWLLLGALMTLGPSLVRYHLPKMLLLWRNVFPRSQKELEAEKARGDSFTWQVTLEGRAGALCAMRSFVAHCPELLTEDVIRRLMTPIECAMTMMSHVPAVIKVHGAHLKASAAMVRLRLYDILALLPPKTYEGSFNALLRELVAEFTLTDNSANTTTSLLRSLCHYDDSVLMGSWLQETDHKSIEDQLQPNSASGSGALEHDPSSIYLRVPVGEAIPGPLPLGVSVIDASVALFGVVFPHVSFKHRLQMLDHFAECIKQAKGVRQQAVQLNIFTAVLSALKGLAENKSSLGPEEVRKSALALVMGALDNPNPILRCAAGEALGRMAQVVGEATFIARMAQYSFDKLKSARDVVSRTGHSLALGCLHRYVGGIGSGQHLKTSVSILLALAQDGTSHEVQTWALHSLALIVDSSGPMYRGYVEPTLSLVLTLLLTVPPSHTEVHQCLGRCLGALITTVGPELQGNSASISTIRSSCLVGCAIMQDHSDSLVQAAAISCLQQLHMFAPRHVNLSSLVPCLCVHLCSSHLLLRRASVACLRQLAQREAAEVCEYAMSLAKRAGDSKDSTVINLNITETGLEGVLFGMLDRETDRKLCSDIHDTLGHMLSSLAVEKLSHWLKLCKDVLAASTEVGGAVALEMGKEEEDSEKKDEMDDDIMFTALGEDDKSKPSVAPRWVTRVFAADCLCRIIMLCENADKAHFDLATARSARAKNPKGDLLVLHLSDLIRMAFMAATDHSNQLRMAGLQALEDIIKKFATVPEPEFPGHVILEQYQANVGAALRPAFSPDTPSDITAKACQVCSTWIGSGVVSDLNDLRRVHNLLVSSLDKVQAGKGSSSQLYSESATTMEKLAVLKAWAEVYVVAMKVKKEAENRPAQPQRGSEEDEDDLGAEADVLPPDSLITLVQPELPSLSRLWLAALRDYALLTLPAEFASQLPPDGGAFYTPETIDTARLHYRSSWAPILHAVALWLSSTGFGASETPDEAPPVPPRGPGATVFPQGTPAAGKNLEELVKDRMHLLLGVSIEFLCFPRPEEPIEHVMSCLQALCTLLDSPCARTHIAEDQLLGMELLNVLHRLLLTRDPPAVQLQVTAVVQDTIRAAQDHLQQQRANKSKEDACEKDGALALGEGSDSGELQPGKSLVYAAMELLVFILVRHLPQLNTRVSDSPSHLPYRPQRLPEDSTRLVAATVSILAELPSLCSPAGSMTILPTILFLITGVLRETAVKGTDNVVPAPVSAALQGIKTIITSPLARVEKTHKQWTGLVRSSLASVLEYSQPDESRPNMDEVSMLTAITLFLLSAGTEVVGVTSLQKGCMDRFRNALNSSDPWVQARCYQLLLSVFQHSSRALSTPYIHALAPLVVEKLKGVERVRPGSTTELQAVQEGIKVLESLVAMGEEQNRVQLLALLVPTLISYLLDENAFSSAPPASKGLHEFALQDLMRIGPLYPAAFKTVIGAAPELKTRLETAILANQASSKAKAAARQTQPTVQAAPTIKLKTSFF</sequence>